<organism evidence="2 3">
    <name type="scientific">Bifidobacterium subtile</name>
    <dbReference type="NCBI Taxonomy" id="77635"/>
    <lineage>
        <taxon>Bacteria</taxon>
        <taxon>Bacillati</taxon>
        <taxon>Actinomycetota</taxon>
        <taxon>Actinomycetes</taxon>
        <taxon>Bifidobacteriales</taxon>
        <taxon>Bifidobacteriaceae</taxon>
        <taxon>Bifidobacterium</taxon>
    </lineage>
</organism>
<name>A0A087E549_9BIFI</name>
<evidence type="ECO:0000256" key="1">
    <source>
        <dbReference type="SAM" id="MobiDB-lite"/>
    </source>
</evidence>
<evidence type="ECO:0000313" key="3">
    <source>
        <dbReference type="Proteomes" id="UP000029055"/>
    </source>
</evidence>
<protein>
    <submittedName>
        <fullName evidence="2">Uncharacterized protein</fullName>
    </submittedName>
</protein>
<dbReference type="RefSeq" id="WP_024464170.1">
    <property type="nucleotide sequence ID" value="NZ_CP062939.1"/>
</dbReference>
<dbReference type="OrthoDB" id="9874158at2"/>
<dbReference type="STRING" id="77635.BISU_0825"/>
<dbReference type="Proteomes" id="UP000029055">
    <property type="component" value="Unassembled WGS sequence"/>
</dbReference>
<reference evidence="2 3" key="1">
    <citation type="submission" date="2014-03" db="EMBL/GenBank/DDBJ databases">
        <title>Genomics of Bifidobacteria.</title>
        <authorList>
            <person name="Ventura M."/>
            <person name="Milani C."/>
            <person name="Lugli G.A."/>
        </authorList>
    </citation>
    <scope>NUCLEOTIDE SEQUENCE [LARGE SCALE GENOMIC DNA]</scope>
    <source>
        <strain evidence="2 3">LMG 11597</strain>
    </source>
</reference>
<feature type="region of interest" description="Disordered" evidence="1">
    <location>
        <begin position="1"/>
        <end position="20"/>
    </location>
</feature>
<evidence type="ECO:0000313" key="2">
    <source>
        <dbReference type="EMBL" id="KFJ02900.1"/>
    </source>
</evidence>
<dbReference type="AlphaFoldDB" id="A0A087E549"/>
<gene>
    <name evidence="2" type="ORF">BISU_0825</name>
</gene>
<keyword evidence="3" id="KW-1185">Reference proteome</keyword>
<dbReference type="EMBL" id="JGZR01000007">
    <property type="protein sequence ID" value="KFJ02900.1"/>
    <property type="molecule type" value="Genomic_DNA"/>
</dbReference>
<sequence>MESTVTRLRKRLSRTDEQVLASSARDGSMDCYVSTTIGVPQVMVGALRRLVTAGRRSEC</sequence>
<proteinExistence type="predicted"/>
<accession>A0A087E549</accession>
<comment type="caution">
    <text evidence="2">The sequence shown here is derived from an EMBL/GenBank/DDBJ whole genome shotgun (WGS) entry which is preliminary data.</text>
</comment>